<gene>
    <name evidence="2" type="ORF">B296_00024709</name>
</gene>
<dbReference type="EMBL" id="AMZH03018143">
    <property type="protein sequence ID" value="RRT41985.1"/>
    <property type="molecule type" value="Genomic_DNA"/>
</dbReference>
<evidence type="ECO:0000313" key="2">
    <source>
        <dbReference type="EMBL" id="RRT41985.1"/>
    </source>
</evidence>
<name>A0A426XRD9_ENSVE</name>
<sequence>MDLGDLREMPKMSGGKASSVHTAAPARDVGVSPAREAPKASSKRLIDAPTEIRRGGRVASLPPPEVHEGPFQDQGPQGRCGVLCLAYVRSGPSRPRQEDEGQMGGLKNSAKVWNDSSAAEEFERGLLHPQLARELCTLPSEVLVARAAKEMVLVSSCPCLSVASFLLIEFLSIVVLCRANTYRWCTSTESMTSFRTSKRERDEVLQRLEASDKGLSEVWSNLAEIQRLLKEARVRARKMDDELLQSVKALENARAELPRQAVDRYKESADFKEGLNRMG</sequence>
<feature type="compositionally biased region" description="Basic and acidic residues" evidence="1">
    <location>
        <begin position="1"/>
        <end position="10"/>
    </location>
</feature>
<evidence type="ECO:0000313" key="3">
    <source>
        <dbReference type="Proteomes" id="UP000287651"/>
    </source>
</evidence>
<evidence type="ECO:0000256" key="1">
    <source>
        <dbReference type="SAM" id="MobiDB-lite"/>
    </source>
</evidence>
<dbReference type="Proteomes" id="UP000287651">
    <property type="component" value="Unassembled WGS sequence"/>
</dbReference>
<protein>
    <submittedName>
        <fullName evidence="2">Uncharacterized protein</fullName>
    </submittedName>
</protein>
<accession>A0A426XRD9</accession>
<proteinExistence type="predicted"/>
<dbReference type="AlphaFoldDB" id="A0A426XRD9"/>
<comment type="caution">
    <text evidence="2">The sequence shown here is derived from an EMBL/GenBank/DDBJ whole genome shotgun (WGS) entry which is preliminary data.</text>
</comment>
<feature type="region of interest" description="Disordered" evidence="1">
    <location>
        <begin position="1"/>
        <end position="74"/>
    </location>
</feature>
<organism evidence="2 3">
    <name type="scientific">Ensete ventricosum</name>
    <name type="common">Abyssinian banana</name>
    <name type="synonym">Musa ensete</name>
    <dbReference type="NCBI Taxonomy" id="4639"/>
    <lineage>
        <taxon>Eukaryota</taxon>
        <taxon>Viridiplantae</taxon>
        <taxon>Streptophyta</taxon>
        <taxon>Embryophyta</taxon>
        <taxon>Tracheophyta</taxon>
        <taxon>Spermatophyta</taxon>
        <taxon>Magnoliopsida</taxon>
        <taxon>Liliopsida</taxon>
        <taxon>Zingiberales</taxon>
        <taxon>Musaceae</taxon>
        <taxon>Ensete</taxon>
    </lineage>
</organism>
<feature type="compositionally biased region" description="Basic and acidic residues" evidence="1">
    <location>
        <begin position="44"/>
        <end position="54"/>
    </location>
</feature>
<reference evidence="2 3" key="1">
    <citation type="journal article" date="2014" name="Agronomy (Basel)">
        <title>A Draft Genome Sequence for Ensete ventricosum, the Drought-Tolerant Tree Against Hunger.</title>
        <authorList>
            <person name="Harrison J."/>
            <person name="Moore K.A."/>
            <person name="Paszkiewicz K."/>
            <person name="Jones T."/>
            <person name="Grant M."/>
            <person name="Ambacheew D."/>
            <person name="Muzemil S."/>
            <person name="Studholme D.J."/>
        </authorList>
    </citation>
    <scope>NUCLEOTIDE SEQUENCE [LARGE SCALE GENOMIC DNA]</scope>
</reference>